<dbReference type="AlphaFoldDB" id="A0AAU7QG53"/>
<gene>
    <name evidence="1" type="ORF">ABNK63_08750</name>
</gene>
<sequence>MPSFAISSLNSTALSACGFVLAGNTNNRANNNANHWRARA</sequence>
<protein>
    <submittedName>
        <fullName evidence="1">Uncharacterized protein</fullName>
    </submittedName>
</protein>
<evidence type="ECO:0000313" key="1">
    <source>
        <dbReference type="EMBL" id="XBS88517.1"/>
    </source>
</evidence>
<organism evidence="1">
    <name type="scientific">Rhodanobacter sp. IGA1.0</name>
    <dbReference type="NCBI Taxonomy" id="3158582"/>
    <lineage>
        <taxon>Bacteria</taxon>
        <taxon>Pseudomonadati</taxon>
        <taxon>Pseudomonadota</taxon>
        <taxon>Gammaproteobacteria</taxon>
        <taxon>Lysobacterales</taxon>
        <taxon>Rhodanobacteraceae</taxon>
        <taxon>Rhodanobacter</taxon>
    </lineage>
</organism>
<dbReference type="EMBL" id="CP157948">
    <property type="protein sequence ID" value="XBS88517.1"/>
    <property type="molecule type" value="Genomic_DNA"/>
</dbReference>
<accession>A0AAU7QG53</accession>
<name>A0AAU7QG53_9GAMM</name>
<reference evidence="1" key="1">
    <citation type="submission" date="2024-06" db="EMBL/GenBank/DDBJ databases">
        <authorList>
            <person name="Sun Y."/>
        </authorList>
    </citation>
    <scope>NUCLEOTIDE SEQUENCE</scope>
    <source>
        <strain evidence="1">IGA1.0</strain>
    </source>
</reference>
<proteinExistence type="predicted"/>
<dbReference type="RefSeq" id="WP_350015411.1">
    <property type="nucleotide sequence ID" value="NZ_CP157948.1"/>
</dbReference>